<proteinExistence type="predicted"/>
<accession>A0A8H6RXL1</accession>
<dbReference type="RefSeq" id="XP_037213205.1">
    <property type="nucleotide sequence ID" value="XM_037370204.1"/>
</dbReference>
<feature type="compositionally biased region" description="Basic and acidic residues" evidence="1">
    <location>
        <begin position="229"/>
        <end position="247"/>
    </location>
</feature>
<dbReference type="Gene3D" id="2.60.120.260">
    <property type="entry name" value="Galactose-binding domain-like"/>
    <property type="match status" value="1"/>
</dbReference>
<name>A0A8H6RXL1_9AGAR</name>
<comment type="caution">
    <text evidence="2">The sequence shown here is derived from an EMBL/GenBank/DDBJ whole genome shotgun (WGS) entry which is preliminary data.</text>
</comment>
<evidence type="ECO:0000313" key="3">
    <source>
        <dbReference type="Proteomes" id="UP000636479"/>
    </source>
</evidence>
<dbReference type="GeneID" id="59352720"/>
<reference evidence="2" key="1">
    <citation type="submission" date="2020-05" db="EMBL/GenBank/DDBJ databases">
        <title>Mycena genomes resolve the evolution of fungal bioluminescence.</title>
        <authorList>
            <person name="Tsai I.J."/>
        </authorList>
    </citation>
    <scope>NUCLEOTIDE SEQUENCE</scope>
    <source>
        <strain evidence="2">171206Taipei</strain>
    </source>
</reference>
<protein>
    <submittedName>
        <fullName evidence="2">Uncharacterized protein</fullName>
    </submittedName>
</protein>
<evidence type="ECO:0000256" key="1">
    <source>
        <dbReference type="SAM" id="MobiDB-lite"/>
    </source>
</evidence>
<sequence>MPHLQVSIFPSHSRLPLSSEMWRLPLLLLRLGFPLITAALTNITIDDGNLDYFSWFEDPAISPAPLHPWAASSPGNRCDYCSAQPPATDIFNQTWHDGSNNSAGSLTFQGSAVYIYGIDLANPANVSFSFDGQPAGFHLYTGAEGFVFKSLFFSRSGLSSSGNHTVEWVLRTSKTNGTTALFDYAMITVDAATSSSNTPPGSTSSPSSKKSSNTGAIAGGVIGGLVGPDYREKPRSRNERTTSRHIEPFNNHAEPAESVATSSPQESKTYDVAWATPALSAPSLPATTAAIDVASASIQATDSASTVTTTTRERQLEARLAALEAQVLQAEPPPYIPSSREEADR</sequence>
<evidence type="ECO:0000313" key="2">
    <source>
        <dbReference type="EMBL" id="KAF7289174.1"/>
    </source>
</evidence>
<organism evidence="2 3">
    <name type="scientific">Mycena indigotica</name>
    <dbReference type="NCBI Taxonomy" id="2126181"/>
    <lineage>
        <taxon>Eukaryota</taxon>
        <taxon>Fungi</taxon>
        <taxon>Dikarya</taxon>
        <taxon>Basidiomycota</taxon>
        <taxon>Agaricomycotina</taxon>
        <taxon>Agaricomycetes</taxon>
        <taxon>Agaricomycetidae</taxon>
        <taxon>Agaricales</taxon>
        <taxon>Marasmiineae</taxon>
        <taxon>Mycenaceae</taxon>
        <taxon>Mycena</taxon>
    </lineage>
</organism>
<feature type="region of interest" description="Disordered" evidence="1">
    <location>
        <begin position="193"/>
        <end position="265"/>
    </location>
</feature>
<dbReference type="EMBL" id="JACAZF010000017">
    <property type="protein sequence ID" value="KAF7289174.1"/>
    <property type="molecule type" value="Genomic_DNA"/>
</dbReference>
<dbReference type="AlphaFoldDB" id="A0A8H6RXL1"/>
<keyword evidence="3" id="KW-1185">Reference proteome</keyword>
<dbReference type="Proteomes" id="UP000636479">
    <property type="component" value="Unassembled WGS sequence"/>
</dbReference>
<feature type="compositionally biased region" description="Gly residues" evidence="1">
    <location>
        <begin position="217"/>
        <end position="226"/>
    </location>
</feature>
<feature type="compositionally biased region" description="Low complexity" evidence="1">
    <location>
        <begin position="193"/>
        <end position="216"/>
    </location>
</feature>
<gene>
    <name evidence="2" type="ORF">MIND_01378500</name>
</gene>
<dbReference type="OrthoDB" id="3029405at2759"/>